<proteinExistence type="predicted"/>
<sequence>MAPAPRSRARSKVEENGTSGFPRRYSTRSLEICTRQLGQWSPFASCSAAVGGGEVMSEYGTFAASSLPLQPCYGFARTTDTRDPHDPILPNSLLQQDSGACKNTIVASFPLNPTSVEPTDCGMQVENSNLGDGLSFPQVPSFEARAPKPDIYELVSSNGRSGVLLSRGRSGGVQGWSKRRKQLSHALMRGLWRWKEGVHTRKRMKRSGSYNSGSGKSSDRALQVSEPSTVPTSKGGQIRWSDIHLTPTDSSGELFYCGNGVGTPSNLLPELTSLAKEWAASECVRCWCTDDAAPECDHCWLRSDNYCVESGYGSEPGYRGDAELEVGDGDELDEEEREPDHLRVWREMMADHCGLQCDERETDHVIIQDCMMELLSGRSTHVRKLQQRLRRRRSAVYSIRRL</sequence>
<evidence type="ECO:0000313" key="2">
    <source>
        <dbReference type="EMBL" id="CAK9215585.1"/>
    </source>
</evidence>
<evidence type="ECO:0000313" key="3">
    <source>
        <dbReference type="Proteomes" id="UP001497512"/>
    </source>
</evidence>
<dbReference type="PANTHER" id="PTHR36775:SF1">
    <property type="entry name" value="LYR MOTIF PROTEIN"/>
    <property type="match status" value="1"/>
</dbReference>
<reference evidence="2" key="1">
    <citation type="submission" date="2024-02" db="EMBL/GenBank/DDBJ databases">
        <authorList>
            <consortium name="ELIXIR-Norway"/>
            <consortium name="Elixir Norway"/>
        </authorList>
    </citation>
    <scope>NUCLEOTIDE SEQUENCE</scope>
</reference>
<dbReference type="PANTHER" id="PTHR36775">
    <property type="entry name" value="LYR MOTIF PROTEIN"/>
    <property type="match status" value="1"/>
</dbReference>
<organism evidence="2 3">
    <name type="scientific">Sphagnum troendelagicum</name>
    <dbReference type="NCBI Taxonomy" id="128251"/>
    <lineage>
        <taxon>Eukaryota</taxon>
        <taxon>Viridiplantae</taxon>
        <taxon>Streptophyta</taxon>
        <taxon>Embryophyta</taxon>
        <taxon>Bryophyta</taxon>
        <taxon>Sphagnophytina</taxon>
        <taxon>Sphagnopsida</taxon>
        <taxon>Sphagnales</taxon>
        <taxon>Sphagnaceae</taxon>
        <taxon>Sphagnum</taxon>
    </lineage>
</organism>
<feature type="region of interest" description="Disordered" evidence="1">
    <location>
        <begin position="1"/>
        <end position="22"/>
    </location>
</feature>
<dbReference type="EMBL" id="OZ019894">
    <property type="protein sequence ID" value="CAK9215585.1"/>
    <property type="molecule type" value="Genomic_DNA"/>
</dbReference>
<feature type="compositionally biased region" description="Low complexity" evidence="1">
    <location>
        <begin position="207"/>
        <end position="216"/>
    </location>
</feature>
<name>A0ABP0U8I8_9BRYO</name>
<feature type="region of interest" description="Disordered" evidence="1">
    <location>
        <begin position="198"/>
        <end position="236"/>
    </location>
</feature>
<gene>
    <name evidence="2" type="ORF">CSSPTR1EN2_LOCUS12805</name>
</gene>
<evidence type="ECO:0000256" key="1">
    <source>
        <dbReference type="SAM" id="MobiDB-lite"/>
    </source>
</evidence>
<protein>
    <submittedName>
        <fullName evidence="2">Uncharacterized protein</fullName>
    </submittedName>
</protein>
<accession>A0ABP0U8I8</accession>
<feature type="compositionally biased region" description="Polar residues" evidence="1">
    <location>
        <begin position="225"/>
        <end position="235"/>
    </location>
</feature>
<dbReference type="Proteomes" id="UP001497512">
    <property type="component" value="Chromosome 2"/>
</dbReference>
<keyword evidence="3" id="KW-1185">Reference proteome</keyword>